<feature type="domain" description="Type III secretion system flagellar brake protein YcgR PilZN" evidence="3">
    <location>
        <begin position="9"/>
        <end position="90"/>
    </location>
</feature>
<dbReference type="GO" id="GO:0016887">
    <property type="term" value="F:ATP hydrolysis activity"/>
    <property type="evidence" value="ECO:0007669"/>
    <property type="project" value="TreeGrafter"/>
</dbReference>
<dbReference type="Gene3D" id="3.40.50.300">
    <property type="entry name" value="P-loop containing nucleotide triphosphate hydrolases"/>
    <property type="match status" value="1"/>
</dbReference>
<dbReference type="PANTHER" id="PTHR43384">
    <property type="entry name" value="SEPTUM SITE-DETERMINING PROTEIN MIND HOMOLOG, CHLOROPLASTIC-RELATED"/>
    <property type="match status" value="1"/>
</dbReference>
<dbReference type="EMBL" id="FNBU01000015">
    <property type="protein sequence ID" value="SDF57049.1"/>
    <property type="molecule type" value="Genomic_DNA"/>
</dbReference>
<dbReference type="RefSeq" id="WP_171904646.1">
    <property type="nucleotide sequence ID" value="NZ_FNBU01000015.1"/>
</dbReference>
<keyword evidence="2" id="KW-0067">ATP-binding</keyword>
<accession>A0A1G7M758</accession>
<dbReference type="SUPFAM" id="SSF52540">
    <property type="entry name" value="P-loop containing nucleoside triphosphate hydrolases"/>
    <property type="match status" value="1"/>
</dbReference>
<evidence type="ECO:0000256" key="2">
    <source>
        <dbReference type="ARBA" id="ARBA00022840"/>
    </source>
</evidence>
<dbReference type="GO" id="GO:0051782">
    <property type="term" value="P:negative regulation of cell division"/>
    <property type="evidence" value="ECO:0007669"/>
    <property type="project" value="TreeGrafter"/>
</dbReference>
<evidence type="ECO:0000313" key="5">
    <source>
        <dbReference type="EMBL" id="SDF57049.1"/>
    </source>
</evidence>
<dbReference type="InterPro" id="IPR027417">
    <property type="entry name" value="P-loop_NTPase"/>
</dbReference>
<evidence type="ECO:0000259" key="3">
    <source>
        <dbReference type="Pfam" id="PF12945"/>
    </source>
</evidence>
<dbReference type="InterPro" id="IPR025669">
    <property type="entry name" value="AAA_dom"/>
</dbReference>
<keyword evidence="5" id="KW-0282">Flagellum</keyword>
<keyword evidence="6" id="KW-1185">Reference proteome</keyword>
<keyword evidence="5" id="KW-0969">Cilium</keyword>
<organism evidence="5 6">
    <name type="scientific">Sporolituus thermophilus DSM 23256</name>
    <dbReference type="NCBI Taxonomy" id="1123285"/>
    <lineage>
        <taxon>Bacteria</taxon>
        <taxon>Bacillati</taxon>
        <taxon>Bacillota</taxon>
        <taxon>Negativicutes</taxon>
        <taxon>Selenomonadales</taxon>
        <taxon>Sporomusaceae</taxon>
        <taxon>Sporolituus</taxon>
    </lineage>
</organism>
<keyword evidence="1" id="KW-0547">Nucleotide-binding</keyword>
<dbReference type="Proteomes" id="UP000243333">
    <property type="component" value="Unassembled WGS sequence"/>
</dbReference>
<sequence>MSTNITFAIGQPLYIRMVSPQSTTYVTRILAMSMHTLTISIPYDEGRMLLWPVGTWLEVIASNPGGDYVFNAEILSRALGDVKSYIITRPQTIARYNNRHLTSGAMTRVIALTSGKGGVGKTTLAINLAIALASYGKRVFIMDVDLGTANVDVLLGLRPQWDITAVLAEEKSLLDIAIPAPGNIAVIPGGSGLQELTQMSESRFIKLIHSFNQLDGLADILLLDTGAGISRDVSNFLLAADEVVVVTTPEPHALTDAYAIIKIMHKLQCSSRKMLIVNRAETVEEAREVADKLITASHHFLHQEIKYLGSVCEDRVVRKSLKAQYPLILSHPQSAVAKDVRAIAANLLHLPVNPVNTEANRGITGFVSKLVSLFRRNSSEKILQPY</sequence>
<evidence type="ECO:0000259" key="4">
    <source>
        <dbReference type="Pfam" id="PF13614"/>
    </source>
</evidence>
<protein>
    <submittedName>
        <fullName evidence="5">Flagellar biosynthesis protein FlhG</fullName>
    </submittedName>
</protein>
<dbReference type="GO" id="GO:0009898">
    <property type="term" value="C:cytoplasmic side of plasma membrane"/>
    <property type="evidence" value="ECO:0007669"/>
    <property type="project" value="TreeGrafter"/>
</dbReference>
<evidence type="ECO:0000313" key="6">
    <source>
        <dbReference type="Proteomes" id="UP000243333"/>
    </source>
</evidence>
<dbReference type="GO" id="GO:0005829">
    <property type="term" value="C:cytosol"/>
    <property type="evidence" value="ECO:0007669"/>
    <property type="project" value="TreeGrafter"/>
</dbReference>
<gene>
    <name evidence="5" type="ORF">SAMN05660235_02025</name>
</gene>
<dbReference type="Pfam" id="PF13614">
    <property type="entry name" value="AAA_31"/>
    <property type="match status" value="1"/>
</dbReference>
<dbReference type="STRING" id="1123285.SAMN05660235_02025"/>
<dbReference type="InterPro" id="IPR009926">
    <property type="entry name" value="T3SS_YcgR_PilZN"/>
</dbReference>
<reference evidence="6" key="1">
    <citation type="submission" date="2016-10" db="EMBL/GenBank/DDBJ databases">
        <authorList>
            <person name="Varghese N."/>
            <person name="Submissions S."/>
        </authorList>
    </citation>
    <scope>NUCLEOTIDE SEQUENCE [LARGE SCALE GENOMIC DNA]</scope>
    <source>
        <strain evidence="6">DSM 23256</strain>
    </source>
</reference>
<dbReference type="Pfam" id="PF12945">
    <property type="entry name" value="PilZNR"/>
    <property type="match status" value="1"/>
</dbReference>
<evidence type="ECO:0000256" key="1">
    <source>
        <dbReference type="ARBA" id="ARBA00022741"/>
    </source>
</evidence>
<dbReference type="PANTHER" id="PTHR43384:SF4">
    <property type="entry name" value="CELLULOSE BIOSYNTHESIS PROTEIN BCSQ-RELATED"/>
    <property type="match status" value="1"/>
</dbReference>
<dbReference type="InterPro" id="IPR050625">
    <property type="entry name" value="ParA/MinD_ATPase"/>
</dbReference>
<dbReference type="AlphaFoldDB" id="A0A1G7M758"/>
<dbReference type="InterPro" id="IPR033875">
    <property type="entry name" value="FlhG"/>
</dbReference>
<keyword evidence="5" id="KW-0966">Cell projection</keyword>
<name>A0A1G7M758_9FIRM</name>
<dbReference type="GO" id="GO:0005524">
    <property type="term" value="F:ATP binding"/>
    <property type="evidence" value="ECO:0007669"/>
    <property type="project" value="UniProtKB-KW"/>
</dbReference>
<proteinExistence type="predicted"/>
<dbReference type="CDD" id="cd02038">
    <property type="entry name" value="FlhG-like"/>
    <property type="match status" value="1"/>
</dbReference>
<feature type="domain" description="AAA" evidence="4">
    <location>
        <begin position="108"/>
        <end position="275"/>
    </location>
</feature>